<dbReference type="Ensembl" id="ENSOTST00005122305.1">
    <property type="protein sequence ID" value="ENSOTSP00005126484.1"/>
    <property type="gene ID" value="ENSOTSG00005060715.1"/>
</dbReference>
<sequence length="110" mass="12573">MRSMELSVEHRDRIVSRHRSGEGYQNISAALKVPKNTVASIILKLKKFGTTKTLPRAGRLAKLSNRGRRALVREVTKNPMVTLTEFLCRDGRTFQNNNHLCSTPPIRPFW</sequence>
<evidence type="ECO:0000313" key="3">
    <source>
        <dbReference type="Proteomes" id="UP000694402"/>
    </source>
</evidence>
<dbReference type="InterPro" id="IPR009057">
    <property type="entry name" value="Homeodomain-like_sf"/>
</dbReference>
<dbReference type="Ensembl" id="ENSOTST00005125925.1">
    <property type="protein sequence ID" value="ENSOTSP00005117297.1"/>
    <property type="gene ID" value="ENSOTSG00005060715.1"/>
</dbReference>
<dbReference type="SUPFAM" id="SSF46689">
    <property type="entry name" value="Homeodomain-like"/>
    <property type="match status" value="1"/>
</dbReference>
<organism evidence="2 3">
    <name type="scientific">Oncorhynchus tshawytscha</name>
    <name type="common">Chinook salmon</name>
    <name type="synonym">Salmo tshawytscha</name>
    <dbReference type="NCBI Taxonomy" id="74940"/>
    <lineage>
        <taxon>Eukaryota</taxon>
        <taxon>Metazoa</taxon>
        <taxon>Chordata</taxon>
        <taxon>Craniata</taxon>
        <taxon>Vertebrata</taxon>
        <taxon>Euteleostomi</taxon>
        <taxon>Actinopterygii</taxon>
        <taxon>Neopterygii</taxon>
        <taxon>Teleostei</taxon>
        <taxon>Protacanthopterygii</taxon>
        <taxon>Salmoniformes</taxon>
        <taxon>Salmonidae</taxon>
        <taxon>Salmoninae</taxon>
        <taxon>Oncorhynchus</taxon>
    </lineage>
</organism>
<proteinExistence type="predicted"/>
<dbReference type="Proteomes" id="UP000694402">
    <property type="component" value="Unassembled WGS sequence"/>
</dbReference>
<dbReference type="Gene3D" id="1.10.10.10">
    <property type="entry name" value="Winged helix-like DNA-binding domain superfamily/Winged helix DNA-binding domain"/>
    <property type="match status" value="1"/>
</dbReference>
<dbReference type="InterPro" id="IPR057667">
    <property type="entry name" value="HTH_SB"/>
</dbReference>
<dbReference type="GeneTree" id="ENSGT01120000272147"/>
<feature type="domain" description="Sleeping Beauty transposase HTH" evidence="1">
    <location>
        <begin position="1"/>
        <end position="52"/>
    </location>
</feature>
<evidence type="ECO:0000313" key="2">
    <source>
        <dbReference type="Ensembl" id="ENSOTSP00005117297.1"/>
    </source>
</evidence>
<reference evidence="2" key="2">
    <citation type="submission" date="2025-05" db="UniProtKB">
        <authorList>
            <consortium name="Ensembl"/>
        </authorList>
    </citation>
    <scope>IDENTIFICATION</scope>
</reference>
<evidence type="ECO:0000259" key="1">
    <source>
        <dbReference type="Pfam" id="PF25787"/>
    </source>
</evidence>
<keyword evidence="3" id="KW-1185">Reference proteome</keyword>
<dbReference type="AlphaFoldDB" id="A0AAZ3PKK1"/>
<dbReference type="InterPro" id="IPR036388">
    <property type="entry name" value="WH-like_DNA-bd_sf"/>
</dbReference>
<dbReference type="Ensembl" id="ENSOTST00005132521.1">
    <property type="protein sequence ID" value="ENSOTSP00005125529.1"/>
    <property type="gene ID" value="ENSOTSG00005060715.1"/>
</dbReference>
<protein>
    <recommendedName>
        <fullName evidence="1">Sleeping Beauty transposase HTH domain-containing protein</fullName>
    </recommendedName>
</protein>
<dbReference type="Pfam" id="PF25787">
    <property type="entry name" value="HTH_SB"/>
    <property type="match status" value="1"/>
</dbReference>
<reference evidence="3" key="1">
    <citation type="journal article" date="2018" name="PLoS ONE">
        <title>Chinook salmon (Oncorhynchus tshawytscha) genome and transcriptome.</title>
        <authorList>
            <person name="Christensen K.A."/>
            <person name="Leong J.S."/>
            <person name="Sakhrani D."/>
            <person name="Biagi C.A."/>
            <person name="Minkley D.R."/>
            <person name="Withler R.E."/>
            <person name="Rondeau E.B."/>
            <person name="Koop B.F."/>
            <person name="Devlin R.H."/>
        </authorList>
    </citation>
    <scope>NUCLEOTIDE SEQUENCE [LARGE SCALE GENOMIC DNA]</scope>
</reference>
<accession>A0AAZ3PKK1</accession>
<name>A0AAZ3PKK1_ONCTS</name>
<dbReference type="Ensembl" id="ENSOTST00005180440.1">
    <property type="protein sequence ID" value="ENSOTSP00005150672.1"/>
    <property type="gene ID" value="ENSOTSG00005060715.1"/>
</dbReference>